<protein>
    <submittedName>
        <fullName evidence="1">Uncharacterized protein</fullName>
    </submittedName>
</protein>
<dbReference type="Proteomes" id="UP001162480">
    <property type="component" value="Chromosome 8"/>
</dbReference>
<reference evidence="1" key="1">
    <citation type="submission" date="2023-08" db="EMBL/GenBank/DDBJ databases">
        <authorList>
            <person name="Alioto T."/>
            <person name="Alioto T."/>
            <person name="Gomez Garrido J."/>
        </authorList>
    </citation>
    <scope>NUCLEOTIDE SEQUENCE</scope>
</reference>
<dbReference type="AlphaFoldDB" id="A0AA36B1Z8"/>
<evidence type="ECO:0000313" key="2">
    <source>
        <dbReference type="Proteomes" id="UP001162480"/>
    </source>
</evidence>
<organism evidence="1 2">
    <name type="scientific">Octopus vulgaris</name>
    <name type="common">Common octopus</name>
    <dbReference type="NCBI Taxonomy" id="6645"/>
    <lineage>
        <taxon>Eukaryota</taxon>
        <taxon>Metazoa</taxon>
        <taxon>Spiralia</taxon>
        <taxon>Lophotrochozoa</taxon>
        <taxon>Mollusca</taxon>
        <taxon>Cephalopoda</taxon>
        <taxon>Coleoidea</taxon>
        <taxon>Octopodiformes</taxon>
        <taxon>Octopoda</taxon>
        <taxon>Incirrata</taxon>
        <taxon>Octopodidae</taxon>
        <taxon>Octopus</taxon>
    </lineage>
</organism>
<keyword evidence="2" id="KW-1185">Reference proteome</keyword>
<evidence type="ECO:0000313" key="1">
    <source>
        <dbReference type="EMBL" id="CAI9726490.1"/>
    </source>
</evidence>
<gene>
    <name evidence="1" type="ORF">OCTVUL_1B014132</name>
</gene>
<proteinExistence type="predicted"/>
<accession>A0AA36B1Z8</accession>
<sequence length="84" mass="8887">MCFVGNMVIANKDLQGVLTMIQSCNTAAITVIGLGSFRNITGIFHNSPDICDSSLCVLVSPRTSVPEQSASTVLLAYTSYKSGQ</sequence>
<name>A0AA36B1Z8_OCTVU</name>
<dbReference type="EMBL" id="OX597821">
    <property type="protein sequence ID" value="CAI9726490.1"/>
    <property type="molecule type" value="Genomic_DNA"/>
</dbReference>